<dbReference type="PANTHER" id="PTHR22912:SF93">
    <property type="entry name" value="SOLUBLE PYRIDINE NUCLEOTIDE TRANSHYDROGENASE"/>
    <property type="match status" value="1"/>
</dbReference>
<sequence length="480" mass="51543">MPKPLQYDLIVIGAGPGGLAAADTAALLGKRVALVERNPVVGGAAVNTGTIPSKTLRETALAISGAKARAVIGLDVSVRRQAKIEDLMRHERVVKASEAHQMRTLLDRYGVMLHQGTGSFVDPHTVRVTRPNPPGGSFDIRADKIVIAIGSTPVRPAVFPFEHARVHDSDELLYITSIPRSLAVIGGGVIGSEYACMFAALGVRVHLIDGRDTLLPFLDPDLSAALTKAMERQGIVFHWKEQVERCHAPRSGEVELQLKSGNELTVSNVLVCAGRTSYADRLDPAAAGFGLTPRGLIPVDEHFRTTVPHIYAVGDVIGFPALASTSYEQGRVAACHAFGSMAKEALAQYLPAGIYTIPEVSSVGLTEPQAKEKNIPVVIGRADYDQNPRGKIIGDKTGFLKLIFDREEMKLLGVHVIGEQATELIHVGLTAMMTGGGANLFLSTCFNYPTLGDLYKLATHDAILKRSELMGKAQANLSRW</sequence>
<evidence type="ECO:0000259" key="14">
    <source>
        <dbReference type="Pfam" id="PF02852"/>
    </source>
</evidence>
<keyword evidence="17" id="KW-1185">Reference proteome</keyword>
<comment type="cofactor">
    <cofactor evidence="13">
        <name>FAD</name>
        <dbReference type="ChEBI" id="CHEBI:57692"/>
    </cofactor>
    <text evidence="13">Binds 1 FAD per subunit.</text>
</comment>
<feature type="binding site" evidence="13">
    <location>
        <position position="274"/>
    </location>
    <ligand>
        <name>NAD(+)</name>
        <dbReference type="ChEBI" id="CHEBI:57540"/>
    </ligand>
</feature>
<reference evidence="16 17" key="1">
    <citation type="submission" date="2018-01" db="EMBL/GenBank/DDBJ databases">
        <title>G. obscuriglobus.</title>
        <authorList>
            <person name="Franke J."/>
            <person name="Blomberg W."/>
            <person name="Selmecki A."/>
        </authorList>
    </citation>
    <scope>NUCLEOTIDE SEQUENCE [LARGE SCALE GENOMIC DNA]</scope>
    <source>
        <strain evidence="16 17">DSM 5831</strain>
    </source>
</reference>
<dbReference type="GO" id="GO:0006103">
    <property type="term" value="P:2-oxoglutarate metabolic process"/>
    <property type="evidence" value="ECO:0007669"/>
    <property type="project" value="TreeGrafter"/>
</dbReference>
<dbReference type="InterPro" id="IPR004099">
    <property type="entry name" value="Pyr_nucl-diS_OxRdtase_dimer"/>
</dbReference>
<feature type="domain" description="Pyridine nucleotide-disulphide oxidoreductase dimerisation" evidence="14">
    <location>
        <begin position="351"/>
        <end position="454"/>
    </location>
</feature>
<feature type="binding site" evidence="13">
    <location>
        <position position="118"/>
    </location>
    <ligand>
        <name>FAD</name>
        <dbReference type="ChEBI" id="CHEBI:57692"/>
    </ligand>
</feature>
<keyword evidence="7" id="KW-0285">Flavoprotein</keyword>
<dbReference type="PANTHER" id="PTHR22912">
    <property type="entry name" value="DISULFIDE OXIDOREDUCTASE"/>
    <property type="match status" value="1"/>
</dbReference>
<protein>
    <recommendedName>
        <fullName evidence="5">Soluble pyridine nucleotide transhydrogenase</fullName>
        <ecNumber evidence="4">1.6.1.1</ecNumber>
    </recommendedName>
    <alternativeName>
        <fullName evidence="12">NAD(P)(+) transhydrogenase [B-specific]</fullName>
    </alternativeName>
</protein>
<dbReference type="PRINTS" id="PR00368">
    <property type="entry name" value="FADPNR"/>
</dbReference>
<evidence type="ECO:0000256" key="5">
    <source>
        <dbReference type="ARBA" id="ARBA00016603"/>
    </source>
</evidence>
<dbReference type="SUPFAM" id="SSF51905">
    <property type="entry name" value="FAD/NAD(P)-binding domain"/>
    <property type="match status" value="1"/>
</dbReference>
<dbReference type="InterPro" id="IPR016156">
    <property type="entry name" value="FAD/NAD-linked_Rdtase_dimer_sf"/>
</dbReference>
<evidence type="ECO:0000256" key="10">
    <source>
        <dbReference type="ARBA" id="ARBA00023002"/>
    </source>
</evidence>
<dbReference type="GO" id="GO:0003957">
    <property type="term" value="F:NAD(P)+ transhydrogenase (Si-specific) activity"/>
    <property type="evidence" value="ECO:0007669"/>
    <property type="project" value="UniProtKB-EC"/>
</dbReference>
<dbReference type="Gene3D" id="3.50.50.60">
    <property type="entry name" value="FAD/NAD(P)-binding domain"/>
    <property type="match status" value="2"/>
</dbReference>
<keyword evidence="11 13" id="KW-0520">NAD</keyword>
<evidence type="ECO:0000256" key="7">
    <source>
        <dbReference type="ARBA" id="ARBA00022630"/>
    </source>
</evidence>
<comment type="function">
    <text evidence="1">Conversion of NADPH, generated by peripheral catabolic pathways, to NADH, which can enter the respiratory chain for energy generation.</text>
</comment>
<evidence type="ECO:0000256" key="1">
    <source>
        <dbReference type="ARBA" id="ARBA00002842"/>
    </source>
</evidence>
<evidence type="ECO:0000256" key="2">
    <source>
        <dbReference type="ARBA" id="ARBA00004496"/>
    </source>
</evidence>
<comment type="subcellular location">
    <subcellularLocation>
        <location evidence="2">Cytoplasm</location>
    </subcellularLocation>
</comment>
<feature type="binding site" evidence="13">
    <location>
        <position position="54"/>
    </location>
    <ligand>
        <name>FAD</name>
        <dbReference type="ChEBI" id="CHEBI:57692"/>
    </ligand>
</feature>
<dbReference type="PIRSF" id="PIRSF000350">
    <property type="entry name" value="Mercury_reductase_MerA"/>
    <property type="match status" value="1"/>
</dbReference>
<dbReference type="GO" id="GO:0050660">
    <property type="term" value="F:flavin adenine dinucleotide binding"/>
    <property type="evidence" value="ECO:0007669"/>
    <property type="project" value="TreeGrafter"/>
</dbReference>
<dbReference type="InterPro" id="IPR023753">
    <property type="entry name" value="FAD/NAD-binding_dom"/>
</dbReference>
<dbReference type="InterPro" id="IPR050151">
    <property type="entry name" value="Class-I_Pyr_Nuc-Dis_Oxidored"/>
</dbReference>
<accession>A0A2Z3HC95</accession>
<keyword evidence="10" id="KW-0560">Oxidoreductase</keyword>
<evidence type="ECO:0000256" key="9">
    <source>
        <dbReference type="ARBA" id="ARBA00022857"/>
    </source>
</evidence>
<dbReference type="KEGG" id="gog:C1280_33060"/>
<keyword evidence="9" id="KW-0521">NADP</keyword>
<evidence type="ECO:0000256" key="13">
    <source>
        <dbReference type="PIRSR" id="PIRSR000350-3"/>
    </source>
</evidence>
<dbReference type="NCBIfam" id="NF003585">
    <property type="entry name" value="PRK05249.1"/>
    <property type="match status" value="1"/>
</dbReference>
<feature type="binding site" evidence="13">
    <location>
        <begin position="186"/>
        <end position="193"/>
    </location>
    <ligand>
        <name>NAD(+)</name>
        <dbReference type="ChEBI" id="CHEBI:57540"/>
    </ligand>
</feature>
<dbReference type="SUPFAM" id="SSF55424">
    <property type="entry name" value="FAD/NAD-linked reductases, dimerisation (C-terminal) domain"/>
    <property type="match status" value="1"/>
</dbReference>
<keyword evidence="6" id="KW-0963">Cytoplasm</keyword>
<evidence type="ECO:0000256" key="12">
    <source>
        <dbReference type="ARBA" id="ARBA00031183"/>
    </source>
</evidence>
<dbReference type="Pfam" id="PF02852">
    <property type="entry name" value="Pyr_redox_dim"/>
    <property type="match status" value="1"/>
</dbReference>
<proteinExistence type="inferred from homology"/>
<dbReference type="InterPro" id="IPR036188">
    <property type="entry name" value="FAD/NAD-bd_sf"/>
</dbReference>
<organism evidence="16 17">
    <name type="scientific">Gemmata obscuriglobus</name>
    <dbReference type="NCBI Taxonomy" id="114"/>
    <lineage>
        <taxon>Bacteria</taxon>
        <taxon>Pseudomonadati</taxon>
        <taxon>Planctomycetota</taxon>
        <taxon>Planctomycetia</taxon>
        <taxon>Gemmatales</taxon>
        <taxon>Gemmataceae</taxon>
        <taxon>Gemmata</taxon>
    </lineage>
</organism>
<evidence type="ECO:0000256" key="3">
    <source>
        <dbReference type="ARBA" id="ARBA00007532"/>
    </source>
</evidence>
<evidence type="ECO:0000256" key="6">
    <source>
        <dbReference type="ARBA" id="ARBA00022490"/>
    </source>
</evidence>
<dbReference type="FunFam" id="3.30.390.30:FF:000001">
    <property type="entry name" value="Dihydrolipoyl dehydrogenase"/>
    <property type="match status" value="1"/>
</dbReference>
<feature type="domain" description="FAD/NAD(P)-binding" evidence="15">
    <location>
        <begin position="7"/>
        <end position="330"/>
    </location>
</feature>
<evidence type="ECO:0000259" key="15">
    <source>
        <dbReference type="Pfam" id="PF07992"/>
    </source>
</evidence>
<dbReference type="OrthoDB" id="230580at2"/>
<feature type="binding site" evidence="13">
    <location>
        <position position="315"/>
    </location>
    <ligand>
        <name>FAD</name>
        <dbReference type="ChEBI" id="CHEBI:57692"/>
    </ligand>
</feature>
<dbReference type="RefSeq" id="WP_010044273.1">
    <property type="nucleotide sequence ID" value="NZ_CP025958.1"/>
</dbReference>
<dbReference type="GO" id="GO:0004148">
    <property type="term" value="F:dihydrolipoyl dehydrogenase (NADH) activity"/>
    <property type="evidence" value="ECO:0007669"/>
    <property type="project" value="TreeGrafter"/>
</dbReference>
<dbReference type="Proteomes" id="UP000245802">
    <property type="component" value="Chromosome"/>
</dbReference>
<gene>
    <name evidence="16" type="ORF">C1280_33060</name>
</gene>
<evidence type="ECO:0000256" key="8">
    <source>
        <dbReference type="ARBA" id="ARBA00022827"/>
    </source>
</evidence>
<evidence type="ECO:0000256" key="11">
    <source>
        <dbReference type="ARBA" id="ARBA00023027"/>
    </source>
</evidence>
<dbReference type="GO" id="GO:0005829">
    <property type="term" value="C:cytosol"/>
    <property type="evidence" value="ECO:0007669"/>
    <property type="project" value="TreeGrafter"/>
</dbReference>
<dbReference type="AlphaFoldDB" id="A0A2Z3HC95"/>
<comment type="similarity">
    <text evidence="3">Belongs to the class-I pyridine nucleotide-disulfide oxidoreductase family.</text>
</comment>
<evidence type="ECO:0000313" key="17">
    <source>
        <dbReference type="Proteomes" id="UP000245802"/>
    </source>
</evidence>
<name>A0A2Z3HC95_9BACT</name>
<dbReference type="Gene3D" id="3.30.390.30">
    <property type="match status" value="1"/>
</dbReference>
<dbReference type="EMBL" id="CP025958">
    <property type="protein sequence ID" value="AWM41356.1"/>
    <property type="molecule type" value="Genomic_DNA"/>
</dbReference>
<keyword evidence="8 13" id="KW-0274">FAD</keyword>
<dbReference type="PRINTS" id="PR00411">
    <property type="entry name" value="PNDRDTASEI"/>
</dbReference>
<dbReference type="EC" id="1.6.1.1" evidence="4"/>
<dbReference type="InterPro" id="IPR001100">
    <property type="entry name" value="Pyr_nuc-diS_OxRdtase"/>
</dbReference>
<evidence type="ECO:0000256" key="4">
    <source>
        <dbReference type="ARBA" id="ARBA00012772"/>
    </source>
</evidence>
<dbReference type="Pfam" id="PF07992">
    <property type="entry name" value="Pyr_redox_2"/>
    <property type="match status" value="1"/>
</dbReference>
<evidence type="ECO:0000313" key="16">
    <source>
        <dbReference type="EMBL" id="AWM41356.1"/>
    </source>
</evidence>
<keyword evidence="13" id="KW-0547">Nucleotide-binding</keyword>